<dbReference type="Gene3D" id="3.30.450.40">
    <property type="match status" value="1"/>
</dbReference>
<name>A0A512T117_9MICO</name>
<evidence type="ECO:0000313" key="5">
    <source>
        <dbReference type="EMBL" id="GEQ13886.1"/>
    </source>
</evidence>
<dbReference type="InterPro" id="IPR016032">
    <property type="entry name" value="Sig_transdc_resp-reg_C-effctor"/>
</dbReference>
<evidence type="ECO:0000256" key="1">
    <source>
        <dbReference type="ARBA" id="ARBA00023015"/>
    </source>
</evidence>
<dbReference type="InterPro" id="IPR029016">
    <property type="entry name" value="GAF-like_dom_sf"/>
</dbReference>
<proteinExistence type="predicted"/>
<dbReference type="Proteomes" id="UP000321793">
    <property type="component" value="Unassembled WGS sequence"/>
</dbReference>
<evidence type="ECO:0000256" key="3">
    <source>
        <dbReference type="ARBA" id="ARBA00023163"/>
    </source>
</evidence>
<reference evidence="5 6" key="1">
    <citation type="submission" date="2019-07" db="EMBL/GenBank/DDBJ databases">
        <title>Whole genome shotgun sequence of Knoellia locipacati NBRC 109775.</title>
        <authorList>
            <person name="Hosoyama A."/>
            <person name="Uohara A."/>
            <person name="Ohji S."/>
            <person name="Ichikawa N."/>
        </authorList>
    </citation>
    <scope>NUCLEOTIDE SEQUENCE [LARGE SCALE GENOMIC DNA]</scope>
    <source>
        <strain evidence="5 6">NBRC 109775</strain>
    </source>
</reference>
<dbReference type="SMART" id="SM00862">
    <property type="entry name" value="Trans_reg_C"/>
    <property type="match status" value="1"/>
</dbReference>
<dbReference type="InterPro" id="IPR036388">
    <property type="entry name" value="WH-like_DNA-bd_sf"/>
</dbReference>
<evidence type="ECO:0000313" key="6">
    <source>
        <dbReference type="Proteomes" id="UP000321793"/>
    </source>
</evidence>
<evidence type="ECO:0000256" key="2">
    <source>
        <dbReference type="ARBA" id="ARBA00023125"/>
    </source>
</evidence>
<evidence type="ECO:0000259" key="4">
    <source>
        <dbReference type="SMART" id="SM00862"/>
    </source>
</evidence>
<dbReference type="GO" id="GO:0000160">
    <property type="term" value="P:phosphorelay signal transduction system"/>
    <property type="evidence" value="ECO:0007669"/>
    <property type="project" value="InterPro"/>
</dbReference>
<dbReference type="AlphaFoldDB" id="A0A512T117"/>
<dbReference type="SUPFAM" id="SSF46894">
    <property type="entry name" value="C-terminal effector domain of the bipartite response regulators"/>
    <property type="match status" value="1"/>
</dbReference>
<sequence length="409" mass="44188">MATKGLRGRRSALERARSAWADRLGPRPVTTDVDDTIVDSWDRSAGHVSEGMTEAPMADPDQTRAEFEDSPLHVAVGNISTELRRAAEDGDLVVAVTDRDTRILWTYGGRVMRRKAERVNFVPGGRWDEESVGTNALSLAQQTGRTQTVFSAEHFAPIVHNWVCWAAPVHDPTTGEQIGVLDLSTTWDRTHPIGAATATALAALLEREIPRGGLAGVTPQLGTGLTLRILGAAEAHLDGARLLLTRRQSEILALLALHPEGLTLDALHAALYGDARVSPSTLKAEVSHLRHALGGRLSSRPYRLDLPVTCDALTVTEAVRARDVQRAVEHYGGDLVPGTESPELTSTGEYLAVAVRESLLADPRPDVVVRYARAVPWDVEVVERALAVLGDRPHPARAELVAQARAANL</sequence>
<keyword evidence="3" id="KW-0804">Transcription</keyword>
<gene>
    <name evidence="5" type="ORF">KLO01_19330</name>
</gene>
<accession>A0A512T117</accession>
<dbReference type="GO" id="GO:0003677">
    <property type="term" value="F:DNA binding"/>
    <property type="evidence" value="ECO:0007669"/>
    <property type="project" value="UniProtKB-KW"/>
</dbReference>
<keyword evidence="6" id="KW-1185">Reference proteome</keyword>
<keyword evidence="2" id="KW-0238">DNA-binding</keyword>
<dbReference type="GO" id="GO:0006355">
    <property type="term" value="P:regulation of DNA-templated transcription"/>
    <property type="evidence" value="ECO:0007669"/>
    <property type="project" value="InterPro"/>
</dbReference>
<organism evidence="5 6">
    <name type="scientific">Knoellia locipacati</name>
    <dbReference type="NCBI Taxonomy" id="882824"/>
    <lineage>
        <taxon>Bacteria</taxon>
        <taxon>Bacillati</taxon>
        <taxon>Actinomycetota</taxon>
        <taxon>Actinomycetes</taxon>
        <taxon>Micrococcales</taxon>
        <taxon>Intrasporangiaceae</taxon>
        <taxon>Knoellia</taxon>
    </lineage>
</organism>
<dbReference type="EMBL" id="BKBA01000008">
    <property type="protein sequence ID" value="GEQ13886.1"/>
    <property type="molecule type" value="Genomic_DNA"/>
</dbReference>
<dbReference type="RefSeq" id="WP_147064495.1">
    <property type="nucleotide sequence ID" value="NZ_BAABDN010000001.1"/>
</dbReference>
<feature type="domain" description="OmpR/PhoB-type" evidence="4">
    <location>
        <begin position="239"/>
        <end position="304"/>
    </location>
</feature>
<dbReference type="Gene3D" id="1.10.10.10">
    <property type="entry name" value="Winged helix-like DNA-binding domain superfamily/Winged helix DNA-binding domain"/>
    <property type="match status" value="1"/>
</dbReference>
<dbReference type="InterPro" id="IPR001867">
    <property type="entry name" value="OmpR/PhoB-type_DNA-bd"/>
</dbReference>
<keyword evidence="1" id="KW-0805">Transcription regulation</keyword>
<protein>
    <submittedName>
        <fullName evidence="5">Transcriptional regulator</fullName>
    </submittedName>
</protein>
<comment type="caution">
    <text evidence="5">The sequence shown here is derived from an EMBL/GenBank/DDBJ whole genome shotgun (WGS) entry which is preliminary data.</text>
</comment>
<dbReference type="OrthoDB" id="3928741at2"/>